<keyword evidence="10" id="KW-1185">Reference proteome</keyword>
<comment type="similarity">
    <text evidence="3">Belongs to the Nudix hydrolase family. PCD1 subfamily.</text>
</comment>
<dbReference type="PANTHER" id="PTHR12992">
    <property type="entry name" value="NUDIX HYDROLASE"/>
    <property type="match status" value="1"/>
</dbReference>
<evidence type="ECO:0000256" key="2">
    <source>
        <dbReference type="ARBA" id="ARBA00001946"/>
    </source>
</evidence>
<comment type="cofactor">
    <cofactor evidence="2">
        <name>Mg(2+)</name>
        <dbReference type="ChEBI" id="CHEBI:18420"/>
    </cofactor>
</comment>
<keyword evidence="4" id="KW-0479">Metal-binding</keyword>
<comment type="cofactor">
    <cofactor evidence="1">
        <name>Mn(2+)</name>
        <dbReference type="ChEBI" id="CHEBI:29035"/>
    </cofactor>
</comment>
<evidence type="ECO:0000313" key="10">
    <source>
        <dbReference type="Proteomes" id="UP001272515"/>
    </source>
</evidence>
<comment type="caution">
    <text evidence="9">The sequence shown here is derived from an EMBL/GenBank/DDBJ whole genome shotgun (WGS) entry which is preliminary data.</text>
</comment>
<sequence length="204" mass="23102">MTALKDKLSHREPQIIDDQNVVYAAVTVPIVSMDGENHILFTVRSKTLRRQPGEISFPGGHCEVDDKTGTDAAIRECSEELGIPVRSIELLGPLDCLVSAIGVRLHAVAVRLHTLDFHPSEHEVGEIFTVPLKELLAMEPIEARVEVATKPMEGFPFHLLKDYEIDWKTRQSYPVYFYPYKGYPIWGLTARVLKNFLDIYRGDL</sequence>
<dbReference type="PROSITE" id="PS01293">
    <property type="entry name" value="NUDIX_COA"/>
    <property type="match status" value="1"/>
</dbReference>
<dbReference type="RefSeq" id="WP_317329680.1">
    <property type="nucleotide sequence ID" value="NZ_JAWJZA010000001.1"/>
</dbReference>
<evidence type="ECO:0000256" key="1">
    <source>
        <dbReference type="ARBA" id="ARBA00001936"/>
    </source>
</evidence>
<protein>
    <submittedName>
        <fullName evidence="9">CoA pyrophosphatase</fullName>
        <ecNumber evidence="9">3.6.1.55</ecNumber>
    </submittedName>
</protein>
<evidence type="ECO:0000256" key="3">
    <source>
        <dbReference type="ARBA" id="ARBA00006506"/>
    </source>
</evidence>
<evidence type="ECO:0000256" key="6">
    <source>
        <dbReference type="ARBA" id="ARBA00022842"/>
    </source>
</evidence>
<evidence type="ECO:0000256" key="4">
    <source>
        <dbReference type="ARBA" id="ARBA00022723"/>
    </source>
</evidence>
<reference evidence="9 10" key="1">
    <citation type="submission" date="2023-10" db="EMBL/GenBank/DDBJ databases">
        <title>Veillonella sp. nov., isolated from a pig farm feces dump.</title>
        <authorList>
            <person name="Chang Y.-H."/>
        </authorList>
    </citation>
    <scope>NUCLEOTIDE SEQUENCE [LARGE SCALE GENOMIC DNA]</scope>
    <source>
        <strain evidence="9 10">YH-vei2233</strain>
    </source>
</reference>
<dbReference type="Gene3D" id="3.90.79.10">
    <property type="entry name" value="Nucleoside Triphosphate Pyrophosphohydrolase"/>
    <property type="match status" value="1"/>
</dbReference>
<dbReference type="CDD" id="cd03426">
    <property type="entry name" value="NUDIX_CoAse_Nudt7"/>
    <property type="match status" value="1"/>
</dbReference>
<dbReference type="EC" id="3.6.1.55" evidence="9"/>
<dbReference type="InterPro" id="IPR000059">
    <property type="entry name" value="NUDIX_hydrolase_NudL_CS"/>
</dbReference>
<keyword evidence="7" id="KW-0464">Manganese</keyword>
<dbReference type="SUPFAM" id="SSF55811">
    <property type="entry name" value="Nudix"/>
    <property type="match status" value="1"/>
</dbReference>
<accession>A0ABU3Z7J0</accession>
<evidence type="ECO:0000256" key="5">
    <source>
        <dbReference type="ARBA" id="ARBA00022801"/>
    </source>
</evidence>
<dbReference type="InterPro" id="IPR015797">
    <property type="entry name" value="NUDIX_hydrolase-like_dom_sf"/>
</dbReference>
<proteinExistence type="inferred from homology"/>
<dbReference type="PROSITE" id="PS51462">
    <property type="entry name" value="NUDIX"/>
    <property type="match status" value="1"/>
</dbReference>
<keyword evidence="6" id="KW-0460">Magnesium</keyword>
<dbReference type="EMBL" id="JAWJZB010000003">
    <property type="protein sequence ID" value="MDV5087885.1"/>
    <property type="molecule type" value="Genomic_DNA"/>
</dbReference>
<name>A0ABU3Z7J0_9FIRM</name>
<dbReference type="PANTHER" id="PTHR12992:SF11">
    <property type="entry name" value="MITOCHONDRIAL COENZYME A DIPHOSPHATASE NUDT8"/>
    <property type="match status" value="1"/>
</dbReference>
<gene>
    <name evidence="9" type="ORF">RVY80_03355</name>
</gene>
<evidence type="ECO:0000256" key="7">
    <source>
        <dbReference type="ARBA" id="ARBA00023211"/>
    </source>
</evidence>
<feature type="domain" description="Nudix hydrolase" evidence="8">
    <location>
        <begin position="21"/>
        <end position="153"/>
    </location>
</feature>
<dbReference type="GO" id="GO:0035539">
    <property type="term" value="F:8-oxo-7,8-dihydrodeoxyguanosine triphosphate pyrophosphatase activity"/>
    <property type="evidence" value="ECO:0007669"/>
    <property type="project" value="UniProtKB-EC"/>
</dbReference>
<dbReference type="InterPro" id="IPR045121">
    <property type="entry name" value="CoAse"/>
</dbReference>
<evidence type="ECO:0000313" key="9">
    <source>
        <dbReference type="EMBL" id="MDV5087885.1"/>
    </source>
</evidence>
<dbReference type="Pfam" id="PF00293">
    <property type="entry name" value="NUDIX"/>
    <property type="match status" value="1"/>
</dbReference>
<organism evidence="9 10">
    <name type="scientific">Veillonella absiana</name>
    <dbReference type="NCBI Taxonomy" id="3079305"/>
    <lineage>
        <taxon>Bacteria</taxon>
        <taxon>Bacillati</taxon>
        <taxon>Bacillota</taxon>
        <taxon>Negativicutes</taxon>
        <taxon>Veillonellales</taxon>
        <taxon>Veillonellaceae</taxon>
        <taxon>Veillonella</taxon>
    </lineage>
</organism>
<dbReference type="InterPro" id="IPR000086">
    <property type="entry name" value="NUDIX_hydrolase_dom"/>
</dbReference>
<keyword evidence="5 9" id="KW-0378">Hydrolase</keyword>
<dbReference type="Proteomes" id="UP001272515">
    <property type="component" value="Unassembled WGS sequence"/>
</dbReference>
<evidence type="ECO:0000259" key="8">
    <source>
        <dbReference type="PROSITE" id="PS51462"/>
    </source>
</evidence>